<gene>
    <name evidence="2" type="ORF">GRI41_04335</name>
</gene>
<dbReference type="EMBL" id="WTYX01000001">
    <property type="protein sequence ID" value="MXO90042.1"/>
    <property type="molecule type" value="Genomic_DNA"/>
</dbReference>
<keyword evidence="1" id="KW-0812">Transmembrane</keyword>
<evidence type="ECO:0000313" key="3">
    <source>
        <dbReference type="Proteomes" id="UP000442714"/>
    </source>
</evidence>
<feature type="transmembrane region" description="Helical" evidence="1">
    <location>
        <begin position="55"/>
        <end position="76"/>
    </location>
</feature>
<feature type="transmembrane region" description="Helical" evidence="1">
    <location>
        <begin position="6"/>
        <end position="27"/>
    </location>
</feature>
<keyword evidence="3" id="KW-1185">Reference proteome</keyword>
<keyword evidence="1" id="KW-0472">Membrane</keyword>
<keyword evidence="1" id="KW-1133">Transmembrane helix</keyword>
<accession>A0A844ZRU8</accession>
<evidence type="ECO:0000313" key="2">
    <source>
        <dbReference type="EMBL" id="MXO90042.1"/>
    </source>
</evidence>
<sequence>MDTVDAFGYFWSAMVVIMTIVSVAWGINDLKTGSARLHLMGFGNRVDRDKEPFEFWFAVGSKFMMLPVGIFMLWFASDFFWK</sequence>
<reference evidence="2 3" key="1">
    <citation type="submission" date="2019-12" db="EMBL/GenBank/DDBJ databases">
        <title>Genomic-based taxomic classification of the family Erythrobacteraceae.</title>
        <authorList>
            <person name="Xu L."/>
        </authorList>
    </citation>
    <scope>NUCLEOTIDE SEQUENCE [LARGE SCALE GENOMIC DNA]</scope>
    <source>
        <strain evidence="2 3">KCTC 52763</strain>
    </source>
</reference>
<name>A0A844ZRU8_9SPHN</name>
<dbReference type="OrthoDB" id="7605437at2"/>
<dbReference type="RefSeq" id="WP_160603531.1">
    <property type="nucleotide sequence ID" value="NZ_WTYX01000001.1"/>
</dbReference>
<organism evidence="2 3">
    <name type="scientific">Pontixanthobacter aquaemixtae</name>
    <dbReference type="NCBI Taxonomy" id="1958940"/>
    <lineage>
        <taxon>Bacteria</taxon>
        <taxon>Pseudomonadati</taxon>
        <taxon>Pseudomonadota</taxon>
        <taxon>Alphaproteobacteria</taxon>
        <taxon>Sphingomonadales</taxon>
        <taxon>Erythrobacteraceae</taxon>
        <taxon>Pontixanthobacter</taxon>
    </lineage>
</organism>
<comment type="caution">
    <text evidence="2">The sequence shown here is derived from an EMBL/GenBank/DDBJ whole genome shotgun (WGS) entry which is preliminary data.</text>
</comment>
<proteinExistence type="predicted"/>
<evidence type="ECO:0000256" key="1">
    <source>
        <dbReference type="SAM" id="Phobius"/>
    </source>
</evidence>
<dbReference type="Proteomes" id="UP000442714">
    <property type="component" value="Unassembled WGS sequence"/>
</dbReference>
<dbReference type="AlphaFoldDB" id="A0A844ZRU8"/>
<protein>
    <submittedName>
        <fullName evidence="2">Uncharacterized protein</fullName>
    </submittedName>
</protein>